<dbReference type="Pfam" id="PF17479">
    <property type="entry name" value="DUF3048_C"/>
    <property type="match status" value="1"/>
</dbReference>
<proteinExistence type="predicted"/>
<sequence>LRWETGGRVIEYLWDEQFSKWKRFQDGSPLIGSDGIQLDSENVLLLYVDYFRSNADPNSPQAQSTGSGDGWLLRNGKIVGITWDRQFEALKWSFYDDDTGKPVELDHGRTWVALAQLGEASLLTPVEAAVLTG</sequence>
<feature type="non-terminal residue" evidence="2">
    <location>
        <position position="1"/>
    </location>
</feature>
<dbReference type="SUPFAM" id="SSF159774">
    <property type="entry name" value="YerB-like"/>
    <property type="match status" value="1"/>
</dbReference>
<dbReference type="Gene3D" id="3.50.90.10">
    <property type="entry name" value="YerB-like"/>
    <property type="match status" value="1"/>
</dbReference>
<dbReference type="EMBL" id="UINC01039457">
    <property type="protein sequence ID" value="SVB37968.1"/>
    <property type="molecule type" value="Genomic_DNA"/>
</dbReference>
<dbReference type="InterPro" id="IPR023158">
    <property type="entry name" value="YerB-like_sf"/>
</dbReference>
<dbReference type="AlphaFoldDB" id="A0A382DHW5"/>
<organism evidence="2">
    <name type="scientific">marine metagenome</name>
    <dbReference type="NCBI Taxonomy" id="408172"/>
    <lineage>
        <taxon>unclassified sequences</taxon>
        <taxon>metagenomes</taxon>
        <taxon>ecological metagenomes</taxon>
    </lineage>
</organism>
<gene>
    <name evidence="2" type="ORF">METZ01_LOCUS190822</name>
</gene>
<protein>
    <recommendedName>
        <fullName evidence="1">DUF3048 domain-containing protein</fullName>
    </recommendedName>
</protein>
<feature type="domain" description="DUF3048" evidence="1">
    <location>
        <begin position="7"/>
        <end position="112"/>
    </location>
</feature>
<dbReference type="InterPro" id="IPR035328">
    <property type="entry name" value="DUF3048_C"/>
</dbReference>
<reference evidence="2" key="1">
    <citation type="submission" date="2018-05" db="EMBL/GenBank/DDBJ databases">
        <authorList>
            <person name="Lanie J.A."/>
            <person name="Ng W.-L."/>
            <person name="Kazmierczak K.M."/>
            <person name="Andrzejewski T.M."/>
            <person name="Davidsen T.M."/>
            <person name="Wayne K.J."/>
            <person name="Tettelin H."/>
            <person name="Glass J.I."/>
            <person name="Rusch D."/>
            <person name="Podicherti R."/>
            <person name="Tsui H.-C.T."/>
            <person name="Winkler M.E."/>
        </authorList>
    </citation>
    <scope>NUCLEOTIDE SEQUENCE</scope>
</reference>
<evidence type="ECO:0000259" key="1">
    <source>
        <dbReference type="Pfam" id="PF17479"/>
    </source>
</evidence>
<name>A0A382DHW5_9ZZZZ</name>
<accession>A0A382DHW5</accession>
<evidence type="ECO:0000313" key="2">
    <source>
        <dbReference type="EMBL" id="SVB37968.1"/>
    </source>
</evidence>